<dbReference type="GO" id="GO:0005886">
    <property type="term" value="C:plasma membrane"/>
    <property type="evidence" value="ECO:0007669"/>
    <property type="project" value="UniProtKB-SubCell"/>
</dbReference>
<protein>
    <submittedName>
        <fullName evidence="3">RND transporter</fullName>
    </submittedName>
</protein>
<keyword evidence="2" id="KW-0449">Lipoprotein</keyword>
<keyword evidence="2" id="KW-1134">Transmembrane beta strand</keyword>
<evidence type="ECO:0000313" key="3">
    <source>
        <dbReference type="EMBL" id="AWB35883.1"/>
    </source>
</evidence>
<dbReference type="Proteomes" id="UP000244571">
    <property type="component" value="Chromosome"/>
</dbReference>
<dbReference type="KEGG" id="boz:DBV39_16670"/>
<proteinExistence type="inferred from homology"/>
<dbReference type="SUPFAM" id="SSF56954">
    <property type="entry name" value="Outer membrane efflux proteins (OEP)"/>
    <property type="match status" value="1"/>
</dbReference>
<keyword evidence="4" id="KW-1185">Reference proteome</keyword>
<keyword evidence="2" id="KW-0564">Palmitate</keyword>
<comment type="similarity">
    <text evidence="1 2">Belongs to the outer membrane factor (OMF) (TC 1.B.17) family.</text>
</comment>
<name>A0A2R4XPZ0_9BURK</name>
<dbReference type="NCBIfam" id="TIGR01845">
    <property type="entry name" value="outer_NodT"/>
    <property type="match status" value="1"/>
</dbReference>
<evidence type="ECO:0000256" key="1">
    <source>
        <dbReference type="ARBA" id="ARBA00007613"/>
    </source>
</evidence>
<dbReference type="PROSITE" id="PS51257">
    <property type="entry name" value="PROKAR_LIPOPROTEIN"/>
    <property type="match status" value="1"/>
</dbReference>
<evidence type="ECO:0000313" key="4">
    <source>
        <dbReference type="Proteomes" id="UP000244571"/>
    </source>
</evidence>
<organism evidence="3 4">
    <name type="scientific">Orrella marina</name>
    <dbReference type="NCBI Taxonomy" id="2163011"/>
    <lineage>
        <taxon>Bacteria</taxon>
        <taxon>Pseudomonadati</taxon>
        <taxon>Pseudomonadota</taxon>
        <taxon>Betaproteobacteria</taxon>
        <taxon>Burkholderiales</taxon>
        <taxon>Alcaligenaceae</taxon>
        <taxon>Orrella</taxon>
    </lineage>
</organism>
<dbReference type="OrthoDB" id="9770517at2"/>
<dbReference type="EMBL" id="CP028901">
    <property type="protein sequence ID" value="AWB35883.1"/>
    <property type="molecule type" value="Genomic_DNA"/>
</dbReference>
<dbReference type="GO" id="GO:0015562">
    <property type="term" value="F:efflux transmembrane transporter activity"/>
    <property type="evidence" value="ECO:0007669"/>
    <property type="project" value="InterPro"/>
</dbReference>
<comment type="subcellular location">
    <subcellularLocation>
        <location evidence="2">Cell membrane</location>
        <topology evidence="2">Lipid-anchor</topology>
    </subcellularLocation>
</comment>
<dbReference type="PANTHER" id="PTHR30203">
    <property type="entry name" value="OUTER MEMBRANE CATION EFFLUX PROTEIN"/>
    <property type="match status" value="1"/>
</dbReference>
<keyword evidence="2" id="KW-0812">Transmembrane</keyword>
<evidence type="ECO:0000256" key="2">
    <source>
        <dbReference type="RuleBase" id="RU362097"/>
    </source>
</evidence>
<dbReference type="Gene3D" id="1.20.1600.10">
    <property type="entry name" value="Outer membrane efflux proteins (OEP)"/>
    <property type="match status" value="1"/>
</dbReference>
<dbReference type="Pfam" id="PF02321">
    <property type="entry name" value="OEP"/>
    <property type="match status" value="2"/>
</dbReference>
<sequence>MKREPPNHKNAKDVFRHRLNLLAASLVITGLAGCTAGPEFVKPARPDIHRYTTGAVVTQTVSAPGELGRAQTIVQGMPVQTQWWRTFQSDELSTLIESAFTNSPTLASAQARLRESQELLAAYSGSMQLPQVQASLGAQRQQSSPASQGLQGDSRQFSLYNASVGVSYNLDIAGGIRSQVQALSARVDLRAYELQAAQLTLAGNIATTAITRARLASQYAATEQILKAQNEQVRLAYQRIRLGNASPDEALSLTAQAQQTRAELPFLQKQIQQADHLLAVLAGQAPGTTSMPTFTLSDFKLPGELPLVVPSELVKRRPDIQSSIALMQAANAEYGVALARLYPQLTISASTGTQALSTGALFGPGSAVWALLAQLAQPVFNAGLPAESRAALAAFDAAAANYQNVVLQSLREVADSLRAIENDAQALAAIASADAAARGSMRSTERQFELGAASSLELLVIQQQAQRIRIQYVSAQAQRLTDSVALYLAMGG</sequence>
<accession>A0A2R4XPZ0</accession>
<gene>
    <name evidence="3" type="ORF">DBV39_16670</name>
</gene>
<dbReference type="RefSeq" id="WP_108623339.1">
    <property type="nucleotide sequence ID" value="NZ_CP028901.1"/>
</dbReference>
<dbReference type="PANTHER" id="PTHR30203:SF33">
    <property type="entry name" value="BLR4455 PROTEIN"/>
    <property type="match status" value="1"/>
</dbReference>
<keyword evidence="2" id="KW-0472">Membrane</keyword>
<dbReference type="Gene3D" id="2.20.200.10">
    <property type="entry name" value="Outer membrane efflux proteins (OEP)"/>
    <property type="match status" value="1"/>
</dbReference>
<dbReference type="AlphaFoldDB" id="A0A2R4XPZ0"/>
<dbReference type="InterPro" id="IPR010131">
    <property type="entry name" value="MdtP/NodT-like"/>
</dbReference>
<dbReference type="InterPro" id="IPR003423">
    <property type="entry name" value="OMP_efflux"/>
</dbReference>
<reference evidence="3 4" key="1">
    <citation type="submission" date="2018-04" db="EMBL/GenBank/DDBJ databases">
        <title>Bordetella sp. HZ20 isolated from seawater.</title>
        <authorList>
            <person name="Sun C."/>
        </authorList>
    </citation>
    <scope>NUCLEOTIDE SEQUENCE [LARGE SCALE GENOMIC DNA]</scope>
    <source>
        <strain evidence="3 4">HZ20</strain>
    </source>
</reference>